<organism evidence="8 9">
    <name type="scientific">Algisphaera agarilytica</name>
    <dbReference type="NCBI Taxonomy" id="1385975"/>
    <lineage>
        <taxon>Bacteria</taxon>
        <taxon>Pseudomonadati</taxon>
        <taxon>Planctomycetota</taxon>
        <taxon>Phycisphaerae</taxon>
        <taxon>Phycisphaerales</taxon>
        <taxon>Phycisphaeraceae</taxon>
        <taxon>Algisphaera</taxon>
    </lineage>
</organism>
<evidence type="ECO:0000313" key="9">
    <source>
        <dbReference type="Proteomes" id="UP000541810"/>
    </source>
</evidence>
<dbReference type="Gene3D" id="3.40.50.720">
    <property type="entry name" value="NAD(P)-binding Rossmann-like Domain"/>
    <property type="match status" value="2"/>
</dbReference>
<name>A0A7X0H8I7_9BACT</name>
<dbReference type="EC" id="1.1.1.95" evidence="8"/>
<dbReference type="Proteomes" id="UP000541810">
    <property type="component" value="Unassembled WGS sequence"/>
</dbReference>
<reference evidence="8 9" key="1">
    <citation type="submission" date="2020-08" db="EMBL/GenBank/DDBJ databases">
        <title>Genomic Encyclopedia of Type Strains, Phase IV (KMG-IV): sequencing the most valuable type-strain genomes for metagenomic binning, comparative biology and taxonomic classification.</title>
        <authorList>
            <person name="Goeker M."/>
        </authorList>
    </citation>
    <scope>NUCLEOTIDE SEQUENCE [LARGE SCALE GENOMIC DNA]</scope>
    <source>
        <strain evidence="8 9">DSM 103725</strain>
    </source>
</reference>
<proteinExistence type="inferred from homology"/>
<evidence type="ECO:0000256" key="1">
    <source>
        <dbReference type="ARBA" id="ARBA00005854"/>
    </source>
</evidence>
<dbReference type="InterPro" id="IPR036291">
    <property type="entry name" value="NAD(P)-bd_dom_sf"/>
</dbReference>
<keyword evidence="2" id="KW-0028">Amino-acid biosynthesis</keyword>
<dbReference type="SUPFAM" id="SSF51735">
    <property type="entry name" value="NAD(P)-binding Rossmann-fold domains"/>
    <property type="match status" value="1"/>
</dbReference>
<gene>
    <name evidence="8" type="ORF">HNQ40_001877</name>
</gene>
<keyword evidence="4" id="KW-0520">NAD</keyword>
<keyword evidence="3 5" id="KW-0560">Oxidoreductase</keyword>
<feature type="domain" description="D-isomer specific 2-hydroxyacid dehydrogenase NAD-binding" evidence="7">
    <location>
        <begin position="131"/>
        <end position="285"/>
    </location>
</feature>
<feature type="domain" description="D-isomer specific 2-hydroxyacid dehydrogenase catalytic" evidence="6">
    <location>
        <begin position="5"/>
        <end position="310"/>
    </location>
</feature>
<evidence type="ECO:0000256" key="2">
    <source>
        <dbReference type="ARBA" id="ARBA00022605"/>
    </source>
</evidence>
<keyword evidence="9" id="KW-1185">Reference proteome</keyword>
<evidence type="ECO:0000259" key="6">
    <source>
        <dbReference type="Pfam" id="PF00389"/>
    </source>
</evidence>
<comment type="similarity">
    <text evidence="1 5">Belongs to the D-isomer specific 2-hydroxyacid dehydrogenase family.</text>
</comment>
<dbReference type="PROSITE" id="PS00065">
    <property type="entry name" value="D_2_HYDROXYACID_DH_1"/>
    <property type="match status" value="1"/>
</dbReference>
<dbReference type="InterPro" id="IPR006139">
    <property type="entry name" value="D-isomer_2_OHA_DH_cat_dom"/>
</dbReference>
<dbReference type="InterPro" id="IPR006140">
    <property type="entry name" value="D-isomer_DH_NAD-bd"/>
</dbReference>
<evidence type="ECO:0000256" key="5">
    <source>
        <dbReference type="RuleBase" id="RU003719"/>
    </source>
</evidence>
<dbReference type="EMBL" id="JACHGY010000001">
    <property type="protein sequence ID" value="MBB6430071.1"/>
    <property type="molecule type" value="Genomic_DNA"/>
</dbReference>
<dbReference type="PANTHER" id="PTHR42789">
    <property type="entry name" value="D-ISOMER SPECIFIC 2-HYDROXYACID DEHYDROGENASE FAMILY PROTEIN (AFU_ORTHOLOGUE AFUA_6G10090)"/>
    <property type="match status" value="1"/>
</dbReference>
<dbReference type="GO" id="GO:0008652">
    <property type="term" value="P:amino acid biosynthetic process"/>
    <property type="evidence" value="ECO:0007669"/>
    <property type="project" value="UniProtKB-KW"/>
</dbReference>
<accession>A0A7X0H8I7</accession>
<sequence length="316" mass="33987">MKPKVLITERLDEECAAWLGERAEVVWVAHDDPAAMAEHLPGAQGMVVRTYTQVDAALLAQAPELKVIGRAGVGLDNFDLPACEAAGVRVVYTPDANTQAVVEYVTGLMIDHVRPKTPLPGGADDAVFHAMRKTEVGTQLDEMTLGILGFGRIGKRLGQVAHAIGMNLHVCDLLPEAEMRKAVDYPFTYCSHEELYAGSDVVSVHVDGRPENRQMMGASAFAAMREHVVFINAARGMLVDHDALAAWAEASPRASAFLDVHDPEPPSADSPLHGLGNVTLLPHLASRTGTALKNMSWVVRDVDAVLAGKEPSYPAF</sequence>
<dbReference type="InterPro" id="IPR050857">
    <property type="entry name" value="D-2-hydroxyacid_DH"/>
</dbReference>
<dbReference type="RefSeq" id="WP_184677610.1">
    <property type="nucleotide sequence ID" value="NZ_JACHGY010000001.1"/>
</dbReference>
<dbReference type="PANTHER" id="PTHR42789:SF1">
    <property type="entry name" value="D-ISOMER SPECIFIC 2-HYDROXYACID DEHYDROGENASE FAMILY PROTEIN (AFU_ORTHOLOGUE AFUA_6G10090)"/>
    <property type="match status" value="1"/>
</dbReference>
<evidence type="ECO:0000259" key="7">
    <source>
        <dbReference type="Pfam" id="PF02826"/>
    </source>
</evidence>
<dbReference type="Pfam" id="PF00389">
    <property type="entry name" value="2-Hacid_dh"/>
    <property type="match status" value="1"/>
</dbReference>
<dbReference type="GO" id="GO:0004617">
    <property type="term" value="F:phosphoglycerate dehydrogenase activity"/>
    <property type="evidence" value="ECO:0007669"/>
    <property type="project" value="UniProtKB-EC"/>
</dbReference>
<dbReference type="AlphaFoldDB" id="A0A7X0H8I7"/>
<comment type="caution">
    <text evidence="8">The sequence shown here is derived from an EMBL/GenBank/DDBJ whole genome shotgun (WGS) entry which is preliminary data.</text>
</comment>
<protein>
    <submittedName>
        <fullName evidence="8">D-3-phosphoglycerate dehydrogenase</fullName>
        <ecNumber evidence="8">1.1.1.95</ecNumber>
    </submittedName>
</protein>
<dbReference type="InterPro" id="IPR029752">
    <property type="entry name" value="D-isomer_DH_CS1"/>
</dbReference>
<evidence type="ECO:0000313" key="8">
    <source>
        <dbReference type="EMBL" id="MBB6430071.1"/>
    </source>
</evidence>
<dbReference type="GO" id="GO:0051287">
    <property type="term" value="F:NAD binding"/>
    <property type="evidence" value="ECO:0007669"/>
    <property type="project" value="InterPro"/>
</dbReference>
<dbReference type="SUPFAM" id="SSF52283">
    <property type="entry name" value="Formate/glycerate dehydrogenase catalytic domain-like"/>
    <property type="match status" value="1"/>
</dbReference>
<evidence type="ECO:0000256" key="3">
    <source>
        <dbReference type="ARBA" id="ARBA00023002"/>
    </source>
</evidence>
<evidence type="ECO:0000256" key="4">
    <source>
        <dbReference type="ARBA" id="ARBA00023027"/>
    </source>
</evidence>
<dbReference type="Pfam" id="PF02826">
    <property type="entry name" value="2-Hacid_dh_C"/>
    <property type="match status" value="1"/>
</dbReference>